<evidence type="ECO:0000259" key="2">
    <source>
        <dbReference type="Pfam" id="PF21106"/>
    </source>
</evidence>
<reference evidence="3 4" key="1">
    <citation type="submission" date="2015-01" db="EMBL/GenBank/DDBJ databases">
        <title>Jeotgalibacillus campisalis genome sequencing.</title>
        <authorList>
            <person name="Goh K.M."/>
            <person name="Chan K.-G."/>
            <person name="Yaakop A.S."/>
            <person name="Ee R."/>
            <person name="Gan H.M."/>
            <person name="Chan C.S."/>
        </authorList>
    </citation>
    <scope>NUCLEOTIDE SEQUENCE [LARGE SCALE GENOMIC DNA]</scope>
    <source>
        <strain evidence="3 4">SF-57</strain>
    </source>
</reference>
<name>A0A0C2VPE4_9BACL</name>
<dbReference type="EMBL" id="JXRR01000017">
    <property type="protein sequence ID" value="KIL46326.1"/>
    <property type="molecule type" value="Genomic_DNA"/>
</dbReference>
<dbReference type="PRINTS" id="PR00507">
    <property type="entry name" value="N12N6MTFRASE"/>
</dbReference>
<keyword evidence="4" id="KW-1185">Reference proteome</keyword>
<dbReference type="InterPro" id="IPR003356">
    <property type="entry name" value="DNA_methylase_A-5"/>
</dbReference>
<dbReference type="PIRSF" id="PIRSF026567">
    <property type="entry name" value="Adenine_mtase_bact_prd"/>
    <property type="match status" value="1"/>
</dbReference>
<gene>
    <name evidence="3" type="ORF">KR50_30010</name>
</gene>
<proteinExistence type="predicted"/>
<accession>A0A0C2VPE4</accession>
<dbReference type="Proteomes" id="UP000031972">
    <property type="component" value="Unassembled WGS sequence"/>
</dbReference>
<dbReference type="GO" id="GO:0008170">
    <property type="term" value="F:N-methyltransferase activity"/>
    <property type="evidence" value="ECO:0007669"/>
    <property type="project" value="InterPro"/>
</dbReference>
<dbReference type="OrthoDB" id="9788159at2"/>
<dbReference type="Gene3D" id="1.10.150.470">
    <property type="match status" value="1"/>
</dbReference>
<feature type="domain" description="YtxK-like N-terminal helical" evidence="2">
    <location>
        <begin position="7"/>
        <end position="85"/>
    </location>
</feature>
<dbReference type="GO" id="GO:0032259">
    <property type="term" value="P:methylation"/>
    <property type="evidence" value="ECO:0007669"/>
    <property type="project" value="UniProtKB-KW"/>
</dbReference>
<organism evidence="3 4">
    <name type="scientific">Jeotgalibacillus campisalis</name>
    <dbReference type="NCBI Taxonomy" id="220754"/>
    <lineage>
        <taxon>Bacteria</taxon>
        <taxon>Bacillati</taxon>
        <taxon>Bacillota</taxon>
        <taxon>Bacilli</taxon>
        <taxon>Bacillales</taxon>
        <taxon>Caryophanaceae</taxon>
        <taxon>Jeotgalibacillus</taxon>
    </lineage>
</organism>
<dbReference type="InterPro" id="IPR029063">
    <property type="entry name" value="SAM-dependent_MTases_sf"/>
</dbReference>
<evidence type="ECO:0000259" key="1">
    <source>
        <dbReference type="Pfam" id="PF02384"/>
    </source>
</evidence>
<dbReference type="Gene3D" id="3.40.50.150">
    <property type="entry name" value="Vaccinia Virus protein VP39"/>
    <property type="match status" value="1"/>
</dbReference>
<evidence type="ECO:0000313" key="3">
    <source>
        <dbReference type="EMBL" id="KIL46326.1"/>
    </source>
</evidence>
<dbReference type="SUPFAM" id="SSF53335">
    <property type="entry name" value="S-adenosyl-L-methionine-dependent methyltransferases"/>
    <property type="match status" value="1"/>
</dbReference>
<feature type="domain" description="DNA methylase adenine-specific" evidence="1">
    <location>
        <begin position="96"/>
        <end position="310"/>
    </location>
</feature>
<dbReference type="InterPro" id="IPR052933">
    <property type="entry name" value="DNA_Protect_Modify"/>
</dbReference>
<dbReference type="PANTHER" id="PTHR41313:SF1">
    <property type="entry name" value="DNA METHYLASE ADENINE-SPECIFIC DOMAIN-CONTAINING PROTEIN"/>
    <property type="match status" value="1"/>
</dbReference>
<protein>
    <submittedName>
        <fullName evidence="3">N-6 DNA methylase</fullName>
    </submittedName>
</protein>
<dbReference type="CDD" id="cd02440">
    <property type="entry name" value="AdoMet_MTases"/>
    <property type="match status" value="1"/>
</dbReference>
<dbReference type="PANTHER" id="PTHR41313">
    <property type="entry name" value="ADENINE-SPECIFIC METHYLTRANSFERASE"/>
    <property type="match status" value="1"/>
</dbReference>
<comment type="caution">
    <text evidence="3">The sequence shown here is derived from an EMBL/GenBank/DDBJ whole genome shotgun (WGS) entry which is preliminary data.</text>
</comment>
<dbReference type="Pfam" id="PF21106">
    <property type="entry name" value="YtxK_like"/>
    <property type="match status" value="1"/>
</dbReference>
<dbReference type="InterPro" id="IPR048375">
    <property type="entry name" value="YtxK-like_N"/>
</dbReference>
<dbReference type="InterPro" id="IPR016843">
    <property type="entry name" value="S-AdoMet-dep_Ade-MeTrfase_prd"/>
</dbReference>
<dbReference type="GO" id="GO:0003677">
    <property type="term" value="F:DNA binding"/>
    <property type="evidence" value="ECO:0007669"/>
    <property type="project" value="InterPro"/>
</dbReference>
<dbReference type="AlphaFoldDB" id="A0A0C2VPE4"/>
<sequence length="328" mass="37065">MNNSPVETIFSMLNDTATSLQEARASSYLEALAESGEYWFSGEINEDVDDVLRKRLDHTYEDQPIEKFKKEEIRKAYQLAILKGMKEHIQPNHQMTPDSIAMVIGFLLDKFTAKEQELTLLDPALGTGNLTLSIMNQLEGKVSLTHGVEIDEVLVRLAYVGANLTEQPLHLYTQDSLEPLFIDPVDAVVSDLPVGYYPNDERAADYELQAQEGHSYAHHLFIEQSIKHVKEGGYLFLLVPNGLFESPFASQLHEYLQKKVHIQGLLKLPDSLFKSEQSGKSVLILQRQKDGVNPPRQVLLAEMPKLSNAQAVQSMMNKIGLWMEENKK</sequence>
<keyword evidence="3" id="KW-0808">Transferase</keyword>
<dbReference type="Pfam" id="PF02384">
    <property type="entry name" value="N6_Mtase"/>
    <property type="match status" value="1"/>
</dbReference>
<evidence type="ECO:0000313" key="4">
    <source>
        <dbReference type="Proteomes" id="UP000031972"/>
    </source>
</evidence>
<dbReference type="RefSeq" id="WP_041060096.1">
    <property type="nucleotide sequence ID" value="NZ_JXRR01000017.1"/>
</dbReference>
<keyword evidence="3" id="KW-0489">Methyltransferase</keyword>
<dbReference type="PATRIC" id="fig|220754.4.peg.3013"/>